<proteinExistence type="predicted"/>
<dbReference type="OrthoDB" id="27483at2759"/>
<sequence>MFSWKATARTKRLAELYTRSSDPTRIHLVGRTCLRRSSSSIRPLTAALLFKHVDIEYAFDSASAVSSVTTPCVGFAAFYSDVEHEVTTVHSGYRVTLTYNLYLDDTDMRLSGNSLRHTKLLSRPPLLTSYLTPLTYPTEDM</sequence>
<evidence type="ECO:0000313" key="2">
    <source>
        <dbReference type="Proteomes" id="UP000053257"/>
    </source>
</evidence>
<evidence type="ECO:0000313" key="1">
    <source>
        <dbReference type="EMBL" id="KIP10914.1"/>
    </source>
</evidence>
<name>A0A0C3NZP1_PHLG1</name>
<dbReference type="EMBL" id="KN840450">
    <property type="protein sequence ID" value="KIP10914.1"/>
    <property type="molecule type" value="Genomic_DNA"/>
</dbReference>
<protein>
    <recommendedName>
        <fullName evidence="3">Prolyl 4-hydroxylase alpha subunit Fe(2+) 2OG dioxygenase domain-containing protein</fullName>
    </recommendedName>
</protein>
<evidence type="ECO:0008006" key="3">
    <source>
        <dbReference type="Google" id="ProtNLM"/>
    </source>
</evidence>
<accession>A0A0C3NZP1</accession>
<reference evidence="1 2" key="1">
    <citation type="journal article" date="2014" name="PLoS Genet.">
        <title>Analysis of the Phlebiopsis gigantea genome, transcriptome and secretome provides insight into its pioneer colonization strategies of wood.</title>
        <authorList>
            <person name="Hori C."/>
            <person name="Ishida T."/>
            <person name="Igarashi K."/>
            <person name="Samejima M."/>
            <person name="Suzuki H."/>
            <person name="Master E."/>
            <person name="Ferreira P."/>
            <person name="Ruiz-Duenas F.J."/>
            <person name="Held B."/>
            <person name="Canessa P."/>
            <person name="Larrondo L.F."/>
            <person name="Schmoll M."/>
            <person name="Druzhinina I.S."/>
            <person name="Kubicek C.P."/>
            <person name="Gaskell J.A."/>
            <person name="Kersten P."/>
            <person name="St John F."/>
            <person name="Glasner J."/>
            <person name="Sabat G."/>
            <person name="Splinter BonDurant S."/>
            <person name="Syed K."/>
            <person name="Yadav J."/>
            <person name="Mgbeahuruike A.C."/>
            <person name="Kovalchuk A."/>
            <person name="Asiegbu F.O."/>
            <person name="Lackner G."/>
            <person name="Hoffmeister D."/>
            <person name="Rencoret J."/>
            <person name="Gutierrez A."/>
            <person name="Sun H."/>
            <person name="Lindquist E."/>
            <person name="Barry K."/>
            <person name="Riley R."/>
            <person name="Grigoriev I.V."/>
            <person name="Henrissat B."/>
            <person name="Kues U."/>
            <person name="Berka R.M."/>
            <person name="Martinez A.T."/>
            <person name="Covert S.F."/>
            <person name="Blanchette R.A."/>
            <person name="Cullen D."/>
        </authorList>
    </citation>
    <scope>NUCLEOTIDE SEQUENCE [LARGE SCALE GENOMIC DNA]</scope>
    <source>
        <strain evidence="1 2">11061_1 CR5-6</strain>
    </source>
</reference>
<organism evidence="1 2">
    <name type="scientific">Phlebiopsis gigantea (strain 11061_1 CR5-6)</name>
    <name type="common">White-rot fungus</name>
    <name type="synonym">Peniophora gigantea</name>
    <dbReference type="NCBI Taxonomy" id="745531"/>
    <lineage>
        <taxon>Eukaryota</taxon>
        <taxon>Fungi</taxon>
        <taxon>Dikarya</taxon>
        <taxon>Basidiomycota</taxon>
        <taxon>Agaricomycotina</taxon>
        <taxon>Agaricomycetes</taxon>
        <taxon>Polyporales</taxon>
        <taxon>Phanerochaetaceae</taxon>
        <taxon>Phlebiopsis</taxon>
    </lineage>
</organism>
<gene>
    <name evidence="1" type="ORF">PHLGIDRAFT_115052</name>
</gene>
<keyword evidence="2" id="KW-1185">Reference proteome</keyword>
<dbReference type="Proteomes" id="UP000053257">
    <property type="component" value="Unassembled WGS sequence"/>
</dbReference>
<dbReference type="AlphaFoldDB" id="A0A0C3NZP1"/>
<dbReference type="HOGENOM" id="CLU_1825968_0_0_1"/>